<sequence length="60" mass="6585">MQFSNFLQRNIGEVSLYSLAKQTGISLGQIINYSKGKSEPSLRNADKICRALGVKLVLGK</sequence>
<protein>
    <submittedName>
        <fullName evidence="2">Helix-turn-helix transcriptional regulator</fullName>
    </submittedName>
</protein>
<reference evidence="2 3" key="1">
    <citation type="submission" date="2019-08" db="EMBL/GenBank/DDBJ databases">
        <title>In-depth cultivation of the pig gut microbiome towards novel bacterial diversity and tailored functional studies.</title>
        <authorList>
            <person name="Wylensek D."/>
            <person name="Hitch T.C.A."/>
            <person name="Clavel T."/>
        </authorList>
    </citation>
    <scope>NUCLEOTIDE SEQUENCE [LARGE SCALE GENOMIC DNA]</scope>
    <source>
        <strain evidence="2 3">WCA-693-APC-5D-A</strain>
    </source>
</reference>
<gene>
    <name evidence="2" type="ORF">FYJ84_09285</name>
</gene>
<proteinExistence type="predicted"/>
<dbReference type="Proteomes" id="UP000433181">
    <property type="component" value="Unassembled WGS sequence"/>
</dbReference>
<dbReference type="GO" id="GO:0003677">
    <property type="term" value="F:DNA binding"/>
    <property type="evidence" value="ECO:0007669"/>
    <property type="project" value="InterPro"/>
</dbReference>
<name>A0A6I2UKE8_9FIRM</name>
<dbReference type="InterPro" id="IPR001387">
    <property type="entry name" value="Cro/C1-type_HTH"/>
</dbReference>
<dbReference type="GeneID" id="96779111"/>
<keyword evidence="3" id="KW-1185">Reference proteome</keyword>
<dbReference type="PROSITE" id="PS50943">
    <property type="entry name" value="HTH_CROC1"/>
    <property type="match status" value="1"/>
</dbReference>
<accession>A0A6I2UKE8</accession>
<dbReference type="EMBL" id="VUNR01000018">
    <property type="protein sequence ID" value="MSU09176.1"/>
    <property type="molecule type" value="Genomic_DNA"/>
</dbReference>
<dbReference type="Pfam" id="PF01381">
    <property type="entry name" value="HTH_3"/>
    <property type="match status" value="1"/>
</dbReference>
<organism evidence="2 3">
    <name type="scientific">Anaerovibrio slackiae</name>
    <dbReference type="NCBI Taxonomy" id="2652309"/>
    <lineage>
        <taxon>Bacteria</taxon>
        <taxon>Bacillati</taxon>
        <taxon>Bacillota</taxon>
        <taxon>Negativicutes</taxon>
        <taxon>Selenomonadales</taxon>
        <taxon>Selenomonadaceae</taxon>
        <taxon>Anaerovibrio</taxon>
    </lineage>
</organism>
<dbReference type="Gene3D" id="1.10.260.40">
    <property type="entry name" value="lambda repressor-like DNA-binding domains"/>
    <property type="match status" value="1"/>
</dbReference>
<dbReference type="InterPro" id="IPR010982">
    <property type="entry name" value="Lambda_DNA-bd_dom_sf"/>
</dbReference>
<dbReference type="CDD" id="cd00093">
    <property type="entry name" value="HTH_XRE"/>
    <property type="match status" value="1"/>
</dbReference>
<evidence type="ECO:0000313" key="2">
    <source>
        <dbReference type="EMBL" id="MSU09176.1"/>
    </source>
</evidence>
<evidence type="ECO:0000313" key="3">
    <source>
        <dbReference type="Proteomes" id="UP000433181"/>
    </source>
</evidence>
<dbReference type="RefSeq" id="WP_154407345.1">
    <property type="nucleotide sequence ID" value="NZ_VUNR01000018.1"/>
</dbReference>
<dbReference type="SUPFAM" id="SSF47413">
    <property type="entry name" value="lambda repressor-like DNA-binding domains"/>
    <property type="match status" value="1"/>
</dbReference>
<evidence type="ECO:0000259" key="1">
    <source>
        <dbReference type="PROSITE" id="PS50943"/>
    </source>
</evidence>
<comment type="caution">
    <text evidence="2">The sequence shown here is derived from an EMBL/GenBank/DDBJ whole genome shotgun (WGS) entry which is preliminary data.</text>
</comment>
<feature type="domain" description="HTH cro/C1-type" evidence="1">
    <location>
        <begin position="15"/>
        <end position="59"/>
    </location>
</feature>
<dbReference type="AlphaFoldDB" id="A0A6I2UKE8"/>